<dbReference type="GO" id="GO:0005886">
    <property type="term" value="C:plasma membrane"/>
    <property type="evidence" value="ECO:0007669"/>
    <property type="project" value="UniProtKB-SubCell"/>
</dbReference>
<evidence type="ECO:0000256" key="1">
    <source>
        <dbReference type="ARBA" id="ARBA00004202"/>
    </source>
</evidence>
<dbReference type="InterPro" id="IPR007554">
    <property type="entry name" value="Glycerophosphate_synth"/>
</dbReference>
<keyword evidence="6 7" id="KW-0472">Membrane</keyword>
<evidence type="ECO:0000256" key="4">
    <source>
        <dbReference type="ARBA" id="ARBA00022679"/>
    </source>
</evidence>
<feature type="transmembrane region" description="Helical" evidence="7">
    <location>
        <begin position="12"/>
        <end position="31"/>
    </location>
</feature>
<keyword evidence="4" id="KW-0808">Transferase</keyword>
<keyword evidence="7" id="KW-0812">Transmembrane</keyword>
<keyword evidence="5" id="KW-0777">Teichoic acid biosynthesis</keyword>
<dbReference type="GO" id="GO:0019350">
    <property type="term" value="P:teichoic acid biosynthetic process"/>
    <property type="evidence" value="ECO:0007669"/>
    <property type="project" value="UniProtKB-KW"/>
</dbReference>
<dbReference type="EMBL" id="QPGL01000003">
    <property type="protein sequence ID" value="RCS69137.1"/>
    <property type="molecule type" value="Genomic_DNA"/>
</dbReference>
<evidence type="ECO:0000313" key="9">
    <source>
        <dbReference type="Proteomes" id="UP000252479"/>
    </source>
</evidence>
<dbReference type="Gene3D" id="3.40.50.12580">
    <property type="match status" value="1"/>
</dbReference>
<evidence type="ECO:0000256" key="2">
    <source>
        <dbReference type="ARBA" id="ARBA00010488"/>
    </source>
</evidence>
<dbReference type="InterPro" id="IPR043149">
    <property type="entry name" value="TagF_N"/>
</dbReference>
<keyword evidence="9" id="KW-1185">Reference proteome</keyword>
<evidence type="ECO:0000256" key="6">
    <source>
        <dbReference type="ARBA" id="ARBA00023136"/>
    </source>
</evidence>
<dbReference type="Pfam" id="PF04464">
    <property type="entry name" value="Glyphos_transf"/>
    <property type="match status" value="1"/>
</dbReference>
<name>A0A368LG47_9VIBR</name>
<keyword evidence="7" id="KW-1133">Transmembrane helix</keyword>
<dbReference type="Gene3D" id="3.40.50.11820">
    <property type="match status" value="1"/>
</dbReference>
<sequence>MLVLNKNRYLKLRGTLFIKGALFSLLGFFIGRVKQRIVFNSEFNTEFNHNSKYLFLHFIKNHPEFDVRFVINNLELKEQLNQEVGPYFIDTYSLKNRFYILKAKTWVTSSLETPIGGFLQNYNRFVFHLGHGAPLKRIGRAEKYLNWKKALYYRLIKSNFSYFFSTSEAFSETWRACLNLKKEQVVIAGQARNEALFSGYVHYNDVMQLAKGKRHVLYAPTWRPFDDTAIFPFLDFDADRLGQFLQQNNCILHLRVHPNFESGISDKVKGIKNLTILSRSCITDINEILGQFDLLITDYSSIYVDYLLTQKPMLFLPYDYSIYKNKIGFTIPYQQATPGPKPKTQKQFLQEVECLLNDDKYYAQERKDANNWLNVVQNQQAQQNAELIFQLLKS</sequence>
<comment type="subcellular location">
    <subcellularLocation>
        <location evidence="1">Cell membrane</location>
        <topology evidence="1">Peripheral membrane protein</topology>
    </subcellularLocation>
</comment>
<evidence type="ECO:0000313" key="8">
    <source>
        <dbReference type="EMBL" id="RCS69137.1"/>
    </source>
</evidence>
<dbReference type="InterPro" id="IPR051612">
    <property type="entry name" value="Teichoic_Acid_Biosynth"/>
</dbReference>
<dbReference type="SUPFAM" id="SSF53756">
    <property type="entry name" value="UDP-Glycosyltransferase/glycogen phosphorylase"/>
    <property type="match status" value="1"/>
</dbReference>
<reference evidence="8 9" key="1">
    <citation type="journal article" date="2017" name="Elife">
        <title>Extensive horizontal gene transfer in cheese-associated bacteria.</title>
        <authorList>
            <person name="Bonham K.S."/>
            <person name="Wolfe B.E."/>
            <person name="Dutton R.J."/>
        </authorList>
    </citation>
    <scope>NUCLEOTIDE SEQUENCE [LARGE SCALE GENOMIC DNA]</scope>
    <source>
        <strain evidence="8 9">JB196</strain>
    </source>
</reference>
<proteinExistence type="inferred from homology"/>
<dbReference type="PANTHER" id="PTHR37316:SF3">
    <property type="entry name" value="TEICHOIC ACID GLYCEROL-PHOSPHATE TRANSFERASE"/>
    <property type="match status" value="1"/>
</dbReference>
<evidence type="ECO:0000256" key="5">
    <source>
        <dbReference type="ARBA" id="ARBA00022944"/>
    </source>
</evidence>
<evidence type="ECO:0000256" key="3">
    <source>
        <dbReference type="ARBA" id="ARBA00022475"/>
    </source>
</evidence>
<comment type="similarity">
    <text evidence="2">Belongs to the CDP-glycerol glycerophosphotransferase family.</text>
</comment>
<dbReference type="PANTHER" id="PTHR37316">
    <property type="entry name" value="TEICHOIC ACID GLYCEROL-PHOSPHATE PRIMASE"/>
    <property type="match status" value="1"/>
</dbReference>
<gene>
    <name evidence="8" type="ORF">CIK83_16150</name>
</gene>
<dbReference type="InterPro" id="IPR043148">
    <property type="entry name" value="TagF_C"/>
</dbReference>
<dbReference type="AlphaFoldDB" id="A0A368LG47"/>
<evidence type="ECO:0000256" key="7">
    <source>
        <dbReference type="SAM" id="Phobius"/>
    </source>
</evidence>
<comment type="caution">
    <text evidence="8">The sequence shown here is derived from an EMBL/GenBank/DDBJ whole genome shotgun (WGS) entry which is preliminary data.</text>
</comment>
<dbReference type="GO" id="GO:0047355">
    <property type="term" value="F:CDP-glycerol glycerophosphotransferase activity"/>
    <property type="evidence" value="ECO:0007669"/>
    <property type="project" value="InterPro"/>
</dbReference>
<dbReference type="Proteomes" id="UP000252479">
    <property type="component" value="Unassembled WGS sequence"/>
</dbReference>
<keyword evidence="3" id="KW-1003">Cell membrane</keyword>
<protein>
    <submittedName>
        <fullName evidence="8">Uncharacterized protein</fullName>
    </submittedName>
</protein>
<organism evidence="8 9">
    <name type="scientific">Vibrio casei</name>
    <dbReference type="NCBI Taxonomy" id="673372"/>
    <lineage>
        <taxon>Bacteria</taxon>
        <taxon>Pseudomonadati</taxon>
        <taxon>Pseudomonadota</taxon>
        <taxon>Gammaproteobacteria</taxon>
        <taxon>Vibrionales</taxon>
        <taxon>Vibrionaceae</taxon>
        <taxon>Vibrio</taxon>
    </lineage>
</organism>
<accession>A0A368LG47</accession>